<organism evidence="1 2">
    <name type="scientific">Pedobacter rhodius</name>
    <dbReference type="NCBI Taxonomy" id="3004098"/>
    <lineage>
        <taxon>Bacteria</taxon>
        <taxon>Pseudomonadati</taxon>
        <taxon>Bacteroidota</taxon>
        <taxon>Sphingobacteriia</taxon>
        <taxon>Sphingobacteriales</taxon>
        <taxon>Sphingobacteriaceae</taxon>
        <taxon>Pedobacter</taxon>
    </lineage>
</organism>
<comment type="caution">
    <text evidence="1">The sequence shown here is derived from an EMBL/GenBank/DDBJ whole genome shotgun (WGS) entry which is preliminary data.</text>
</comment>
<gene>
    <name evidence="1" type="ORF">O0931_14630</name>
</gene>
<evidence type="ECO:0000313" key="1">
    <source>
        <dbReference type="EMBL" id="MCZ4224543.1"/>
    </source>
</evidence>
<dbReference type="EMBL" id="JAPWGL010000004">
    <property type="protein sequence ID" value="MCZ4224543.1"/>
    <property type="molecule type" value="Genomic_DNA"/>
</dbReference>
<dbReference type="RefSeq" id="WP_269416326.1">
    <property type="nucleotide sequence ID" value="NZ_JAPWGL010000004.1"/>
</dbReference>
<keyword evidence="2" id="KW-1185">Reference proteome</keyword>
<reference evidence="1" key="1">
    <citation type="submission" date="2022-12" db="EMBL/GenBank/DDBJ databases">
        <title>Genome sequence of SJ11.</title>
        <authorList>
            <person name="Woo H."/>
        </authorList>
    </citation>
    <scope>NUCLEOTIDE SEQUENCE</scope>
    <source>
        <strain evidence="1">SJ11</strain>
    </source>
</reference>
<proteinExistence type="predicted"/>
<sequence>MLKKKSSMTLQPDPGASVCTDWYLTTWDANTGVVYSSIFLYNSCEIMGSGSAGTGPAVQDSINVLAKQFCEGLSDQQMQTINNTLNEYNAFNCATRYLSGYFKTSSIQFKFCIENISESAQYHPGQNSISFSNNYAASRVDMLEHELYHAYQDRLYPGGT</sequence>
<name>A0ABT4L035_9SPHI</name>
<dbReference type="Proteomes" id="UP001144341">
    <property type="component" value="Unassembled WGS sequence"/>
</dbReference>
<protein>
    <recommendedName>
        <fullName evidence="3">DUF4157 domain-containing protein</fullName>
    </recommendedName>
</protein>
<evidence type="ECO:0000313" key="2">
    <source>
        <dbReference type="Proteomes" id="UP001144341"/>
    </source>
</evidence>
<accession>A0ABT4L035</accession>
<evidence type="ECO:0008006" key="3">
    <source>
        <dbReference type="Google" id="ProtNLM"/>
    </source>
</evidence>